<reference evidence="1 2" key="1">
    <citation type="submission" date="2024-02" db="EMBL/GenBank/DDBJ databases">
        <title>First draft genome assembly of two strains of Seiridium cardinale.</title>
        <authorList>
            <person name="Emiliani G."/>
            <person name="Scali E."/>
        </authorList>
    </citation>
    <scope>NUCLEOTIDE SEQUENCE [LARGE SCALE GENOMIC DNA]</scope>
    <source>
        <strain evidence="1 2">BM-138-000479</strain>
    </source>
</reference>
<evidence type="ECO:0000313" key="1">
    <source>
        <dbReference type="EMBL" id="KAK9774270.1"/>
    </source>
</evidence>
<dbReference type="EMBL" id="JARVKM010000043">
    <property type="protein sequence ID" value="KAK9774270.1"/>
    <property type="molecule type" value="Genomic_DNA"/>
</dbReference>
<evidence type="ECO:0000313" key="2">
    <source>
        <dbReference type="Proteomes" id="UP001465668"/>
    </source>
</evidence>
<organism evidence="1 2">
    <name type="scientific">Seiridium cardinale</name>
    <dbReference type="NCBI Taxonomy" id="138064"/>
    <lineage>
        <taxon>Eukaryota</taxon>
        <taxon>Fungi</taxon>
        <taxon>Dikarya</taxon>
        <taxon>Ascomycota</taxon>
        <taxon>Pezizomycotina</taxon>
        <taxon>Sordariomycetes</taxon>
        <taxon>Xylariomycetidae</taxon>
        <taxon>Amphisphaeriales</taxon>
        <taxon>Sporocadaceae</taxon>
        <taxon>Seiridium</taxon>
    </lineage>
</organism>
<sequence>MESKLRSWSNQGNDLKITVLSIFKEVQAINKDGKTGRGATNKHTAALNKFIAQQEASGSPALWKDVYRLMECSSAACTNRGLSCWRNNEKHYKLGSDIMERLVDYAEEDYKLETHTDVPEGIHSAGESQLLQLDSPVLQDKAPIHYSRWLSAKVTNHNRQEVSQLAGQVTVDEGYDLHWLFTHRKAGKDMLIENGVMEGVAASMPFHAKSHRFLGRLLNVKPSVPKLAFCTTLSTAHSLDTRLHITLKFPLNETTVAFAL</sequence>
<gene>
    <name evidence="1" type="ORF">SCAR479_09134</name>
</gene>
<accession>A0ABR2XKC5</accession>
<name>A0ABR2XKC5_9PEZI</name>
<protein>
    <submittedName>
        <fullName evidence="1">Uncharacterized protein</fullName>
    </submittedName>
</protein>
<keyword evidence="2" id="KW-1185">Reference proteome</keyword>
<comment type="caution">
    <text evidence="1">The sequence shown here is derived from an EMBL/GenBank/DDBJ whole genome shotgun (WGS) entry which is preliminary data.</text>
</comment>
<dbReference type="Proteomes" id="UP001465668">
    <property type="component" value="Unassembled WGS sequence"/>
</dbReference>
<proteinExistence type="predicted"/>